<protein>
    <recommendedName>
        <fullName evidence="4">Integrase catalytic domain-containing protein</fullName>
    </recommendedName>
</protein>
<dbReference type="InterPro" id="IPR012337">
    <property type="entry name" value="RNaseH-like_sf"/>
</dbReference>
<keyword evidence="6" id="KW-1185">Reference proteome</keyword>
<dbReference type="InterPro" id="IPR013103">
    <property type="entry name" value="RVT_2"/>
</dbReference>
<evidence type="ECO:0000256" key="1">
    <source>
        <dbReference type="ARBA" id="ARBA00022723"/>
    </source>
</evidence>
<sequence>METLARKGYMKKDEVSNLGFCEACTMGKAHKQSFPKAKHTTKAILEYVHSDLWGSPSVTPSLSDSKYFITFIDDFSKKILVENQTGKKLKCLRTDNGLEFCNNQFDKLCRESGVKRHKTCPYTPQQNGVSKRMNRSIMDKVRRMLTETGLNGEFWAEAASTAVYIINRSPSASIDFEVPEALWIGDKPSYNHLRTFGCMAYVHTINDKISPRATKVKMLCSTRRVCLRIWVSEQNQEAEISRVQKKKKTVTFSNDLVQVREESEDTEETPSSGGVDSSVVPTDTEEESSSSSSSSSSGLSSDKDEDNIELNDQPGNLDNYLLARDRERRVRRPPSMFEGTDFVAYALASAEAIELDEPRTYFEALKSKDGKRWVSASDEEMDSLRRNYTWILVERPKDQKVIGCKWIFKLKPGIPEVELPRYKARLVAKGYAQIEGIDYNEVFAPVVKHTSIRLLLSLVVNQDMELEQLDVKTAFLHGILHEKIYMDQPEGYVEKGQEDKVCLLKRSLYGLKQSPREWNHRFDSFMINKNYKKSEYDPCVYLKGDSNENMVYLLLYVDDMLIASKSMKIIKELKEILSSEFEMKD</sequence>
<dbReference type="GO" id="GO:0015074">
    <property type="term" value="P:DNA integration"/>
    <property type="evidence" value="ECO:0007669"/>
    <property type="project" value="InterPro"/>
</dbReference>
<evidence type="ECO:0000256" key="2">
    <source>
        <dbReference type="ARBA" id="ARBA00022801"/>
    </source>
</evidence>
<evidence type="ECO:0000256" key="3">
    <source>
        <dbReference type="SAM" id="MobiDB-lite"/>
    </source>
</evidence>
<dbReference type="InterPro" id="IPR039537">
    <property type="entry name" value="Retrotran_Ty1/copia-like"/>
</dbReference>
<dbReference type="EMBL" id="CACVBM020001606">
    <property type="protein sequence ID" value="CAA7055049.1"/>
    <property type="molecule type" value="Genomic_DNA"/>
</dbReference>
<dbReference type="InterPro" id="IPR036397">
    <property type="entry name" value="RNaseH_sf"/>
</dbReference>
<evidence type="ECO:0000259" key="4">
    <source>
        <dbReference type="PROSITE" id="PS50994"/>
    </source>
</evidence>
<gene>
    <name evidence="5" type="ORF">MERR_LOCUS42285</name>
</gene>
<feature type="compositionally biased region" description="Low complexity" evidence="3">
    <location>
        <begin position="269"/>
        <end position="282"/>
    </location>
</feature>
<dbReference type="InterPro" id="IPR001584">
    <property type="entry name" value="Integrase_cat-core"/>
</dbReference>
<dbReference type="GO" id="GO:0016787">
    <property type="term" value="F:hydrolase activity"/>
    <property type="evidence" value="ECO:0007669"/>
    <property type="project" value="UniProtKB-KW"/>
</dbReference>
<accession>A0A6D2KKN5</accession>
<evidence type="ECO:0000313" key="5">
    <source>
        <dbReference type="EMBL" id="CAA7055049.1"/>
    </source>
</evidence>
<dbReference type="SUPFAM" id="SSF56672">
    <property type="entry name" value="DNA/RNA polymerases"/>
    <property type="match status" value="1"/>
</dbReference>
<dbReference type="PANTHER" id="PTHR42648:SF28">
    <property type="entry name" value="TRANSPOSON-ENCODED PROTEIN WITH RIBONUCLEASE H-LIKE AND RETROVIRUS ZINC FINGER-LIKE DOMAINS"/>
    <property type="match status" value="1"/>
</dbReference>
<dbReference type="PANTHER" id="PTHR42648">
    <property type="entry name" value="TRANSPOSASE, PUTATIVE-RELATED"/>
    <property type="match status" value="1"/>
</dbReference>
<dbReference type="Pfam" id="PF07727">
    <property type="entry name" value="RVT_2"/>
    <property type="match status" value="1"/>
</dbReference>
<dbReference type="SUPFAM" id="SSF53098">
    <property type="entry name" value="Ribonuclease H-like"/>
    <property type="match status" value="1"/>
</dbReference>
<comment type="caution">
    <text evidence="5">The sequence shown here is derived from an EMBL/GenBank/DDBJ whole genome shotgun (WGS) entry which is preliminary data.</text>
</comment>
<dbReference type="Proteomes" id="UP000467841">
    <property type="component" value="Unassembled WGS sequence"/>
</dbReference>
<keyword evidence="2" id="KW-0378">Hydrolase</keyword>
<dbReference type="OrthoDB" id="418757at2759"/>
<dbReference type="GO" id="GO:0003676">
    <property type="term" value="F:nucleic acid binding"/>
    <property type="evidence" value="ECO:0007669"/>
    <property type="project" value="InterPro"/>
</dbReference>
<dbReference type="Gene3D" id="3.30.420.10">
    <property type="entry name" value="Ribonuclease H-like superfamily/Ribonuclease H"/>
    <property type="match status" value="1"/>
</dbReference>
<organism evidence="5 6">
    <name type="scientific">Microthlaspi erraticum</name>
    <dbReference type="NCBI Taxonomy" id="1685480"/>
    <lineage>
        <taxon>Eukaryota</taxon>
        <taxon>Viridiplantae</taxon>
        <taxon>Streptophyta</taxon>
        <taxon>Embryophyta</taxon>
        <taxon>Tracheophyta</taxon>
        <taxon>Spermatophyta</taxon>
        <taxon>Magnoliopsida</taxon>
        <taxon>eudicotyledons</taxon>
        <taxon>Gunneridae</taxon>
        <taxon>Pentapetalae</taxon>
        <taxon>rosids</taxon>
        <taxon>malvids</taxon>
        <taxon>Brassicales</taxon>
        <taxon>Brassicaceae</taxon>
        <taxon>Coluteocarpeae</taxon>
        <taxon>Microthlaspi</taxon>
    </lineage>
</organism>
<feature type="domain" description="Integrase catalytic" evidence="4">
    <location>
        <begin position="92"/>
        <end position="187"/>
    </location>
</feature>
<keyword evidence="1" id="KW-0479">Metal-binding</keyword>
<feature type="region of interest" description="Disordered" evidence="3">
    <location>
        <begin position="255"/>
        <end position="321"/>
    </location>
</feature>
<dbReference type="GO" id="GO:0046872">
    <property type="term" value="F:metal ion binding"/>
    <property type="evidence" value="ECO:0007669"/>
    <property type="project" value="UniProtKB-KW"/>
</dbReference>
<evidence type="ECO:0000313" key="6">
    <source>
        <dbReference type="Proteomes" id="UP000467841"/>
    </source>
</evidence>
<dbReference type="PROSITE" id="PS50994">
    <property type="entry name" value="INTEGRASE"/>
    <property type="match status" value="1"/>
</dbReference>
<reference evidence="5" key="1">
    <citation type="submission" date="2020-01" db="EMBL/GenBank/DDBJ databases">
        <authorList>
            <person name="Mishra B."/>
        </authorList>
    </citation>
    <scope>NUCLEOTIDE SEQUENCE [LARGE SCALE GENOMIC DNA]</scope>
</reference>
<feature type="compositionally biased region" description="Low complexity" evidence="3">
    <location>
        <begin position="289"/>
        <end position="300"/>
    </location>
</feature>
<proteinExistence type="predicted"/>
<name>A0A6D2KKN5_9BRAS</name>
<dbReference type="InterPro" id="IPR043502">
    <property type="entry name" value="DNA/RNA_pol_sf"/>
</dbReference>
<dbReference type="AlphaFoldDB" id="A0A6D2KKN5"/>